<dbReference type="OrthoDB" id="7065364at2"/>
<dbReference type="Gene3D" id="3.40.50.300">
    <property type="entry name" value="P-loop containing nucleotide triphosphate hydrolases"/>
    <property type="match status" value="1"/>
</dbReference>
<accession>F8E8L7</accession>
<dbReference type="SUPFAM" id="SSF52540">
    <property type="entry name" value="P-loop containing nucleoside triphosphate hydrolases"/>
    <property type="match status" value="1"/>
</dbReference>
<dbReference type="STRING" id="717231.Flexsi_0378"/>
<reference evidence="2" key="2">
    <citation type="submission" date="2011-06" db="EMBL/GenBank/DDBJ databases">
        <title>The complete genome of Flexistipes sinusarabici DSM 4947.</title>
        <authorList>
            <person name="Lucas S."/>
            <person name="Han J."/>
            <person name="Lapidus A."/>
            <person name="Bruce D."/>
            <person name="Goodwin L."/>
            <person name="Pitluck S."/>
            <person name="Peters L."/>
            <person name="Kyrpides N."/>
            <person name="Mavromatis K."/>
            <person name="Ivanova N."/>
            <person name="Mikhailova N."/>
            <person name="Chertkov O."/>
            <person name="Detter J.C."/>
            <person name="Tapia R."/>
            <person name="Han C."/>
            <person name="Land M."/>
            <person name="Hauser L."/>
            <person name="Markowitz V."/>
            <person name="Cheng J.-F."/>
            <person name="Hugenholtz P."/>
            <person name="Woyke T."/>
            <person name="Wu D."/>
            <person name="Spring S."/>
            <person name="Schroeder M."/>
            <person name="Brambilla E."/>
            <person name="Klenk H.-P."/>
            <person name="Eisen J.A."/>
        </authorList>
    </citation>
    <scope>NUCLEOTIDE SEQUENCE [LARGE SCALE GENOMIC DNA]</scope>
    <source>
        <strain evidence="2">DSM 4947 / MAS 10</strain>
    </source>
</reference>
<dbReference type="Proteomes" id="UP000006621">
    <property type="component" value="Chromosome"/>
</dbReference>
<evidence type="ECO:0008006" key="3">
    <source>
        <dbReference type="Google" id="ProtNLM"/>
    </source>
</evidence>
<reference evidence="1 2" key="1">
    <citation type="journal article" date="2011" name="Stand. Genomic Sci.">
        <title>Genome sequence of the moderately thermophilic halophile Flexistipes sinusarabici strain (MAS10).</title>
        <authorList>
            <person name="Lapidus A."/>
            <person name="Chertkov O."/>
            <person name="Nolan M."/>
            <person name="Lucas S."/>
            <person name="Hammon N."/>
            <person name="Deshpande S."/>
            <person name="Cheng J.F."/>
            <person name="Tapia R."/>
            <person name="Han C."/>
            <person name="Goodwin L."/>
            <person name="Pitluck S."/>
            <person name="Liolios K."/>
            <person name="Pagani I."/>
            <person name="Ivanova N."/>
            <person name="Huntemann M."/>
            <person name="Mavromatis K."/>
            <person name="Mikhailova N."/>
            <person name="Pati A."/>
            <person name="Chen A."/>
            <person name="Palaniappan K."/>
            <person name="Land M."/>
            <person name="Hauser L."/>
            <person name="Brambilla E.M."/>
            <person name="Rohde M."/>
            <person name="Abt B."/>
            <person name="Spring S."/>
            <person name="Goker M."/>
            <person name="Bristow J."/>
            <person name="Eisen J.A."/>
            <person name="Markowitz V."/>
            <person name="Hugenholtz P."/>
            <person name="Kyrpides N.C."/>
            <person name="Klenk H.P."/>
            <person name="Woyke T."/>
        </authorList>
    </citation>
    <scope>NUCLEOTIDE SEQUENCE [LARGE SCALE GENOMIC DNA]</scope>
    <source>
        <strain evidence="2">DSM 4947 / MAS 10</strain>
    </source>
</reference>
<evidence type="ECO:0000313" key="1">
    <source>
        <dbReference type="EMBL" id="AEI14066.1"/>
    </source>
</evidence>
<sequence length="350" mass="41789">MNKFIHVGMPKTMTSALQKSLYPVHDEIYYLGIGNGEDLIDYIDDKTNVTFETLMLYAKSGYYDRQKESMKQHFEQHLKKAKTSNKKAFGVSSEWLSFNFSPDMIDNKEKIVRLSDFFDEDTKIIIFIRNQISLIKSLFNEYVKVGLPFSFGDFINYIHNFKDRNFYYDLFYDIQLNNYLNYFKRENIHFLPLEDYRDEHKKLTLTDDNKIKIIDDLCDILGINYPNNFQLPHINPSLSDKELYHKIELNKKYRHDFGNLLFEHANIHRSRKYFEKEKVNSIVDFFNDVKVKRFALEQAKEMAKSSNQKVSYNANQEIIKKISLELIESNKRFEKMYGINLANSYRNVRL</sequence>
<protein>
    <recommendedName>
        <fullName evidence="3">Sulfotransferase</fullName>
    </recommendedName>
</protein>
<name>F8E8L7_FLESM</name>
<gene>
    <name evidence="1" type="ordered locus">Flexsi_0378</name>
</gene>
<dbReference type="EMBL" id="CP002858">
    <property type="protein sequence ID" value="AEI14066.1"/>
    <property type="molecule type" value="Genomic_DNA"/>
</dbReference>
<dbReference type="AlphaFoldDB" id="F8E8L7"/>
<dbReference type="KEGG" id="fsi:Flexsi_0378"/>
<proteinExistence type="predicted"/>
<dbReference type="InterPro" id="IPR027417">
    <property type="entry name" value="P-loop_NTPase"/>
</dbReference>
<dbReference type="HOGENOM" id="CLU_791677_0_0_0"/>
<dbReference type="RefSeq" id="WP_013885577.1">
    <property type="nucleotide sequence ID" value="NC_015672.1"/>
</dbReference>
<keyword evidence="2" id="KW-1185">Reference proteome</keyword>
<evidence type="ECO:0000313" key="2">
    <source>
        <dbReference type="Proteomes" id="UP000006621"/>
    </source>
</evidence>
<organism evidence="1 2">
    <name type="scientific">Flexistipes sinusarabici (strain ATCC 49648 / DSM 4947 / MAS 10)</name>
    <dbReference type="NCBI Taxonomy" id="717231"/>
    <lineage>
        <taxon>Bacteria</taxon>
        <taxon>Pseudomonadati</taxon>
        <taxon>Deferribacterota</taxon>
        <taxon>Deferribacteres</taxon>
        <taxon>Deferribacterales</taxon>
        <taxon>Flexistipitaceae</taxon>
        <taxon>Flexistipes</taxon>
    </lineage>
</organism>